<organism evidence="8 9">
    <name type="scientific">Taxus chinensis</name>
    <name type="common">Chinese yew</name>
    <name type="synonym">Taxus wallichiana var. chinensis</name>
    <dbReference type="NCBI Taxonomy" id="29808"/>
    <lineage>
        <taxon>Eukaryota</taxon>
        <taxon>Viridiplantae</taxon>
        <taxon>Streptophyta</taxon>
        <taxon>Embryophyta</taxon>
        <taxon>Tracheophyta</taxon>
        <taxon>Spermatophyta</taxon>
        <taxon>Pinopsida</taxon>
        <taxon>Pinidae</taxon>
        <taxon>Conifers II</taxon>
        <taxon>Cupressales</taxon>
        <taxon>Taxaceae</taxon>
        <taxon>Taxus</taxon>
    </lineage>
</organism>
<feature type="non-terminal residue" evidence="8">
    <location>
        <position position="1"/>
    </location>
</feature>
<evidence type="ECO:0000256" key="3">
    <source>
        <dbReference type="ARBA" id="ARBA00022771"/>
    </source>
</evidence>
<keyword evidence="5" id="KW-0539">Nucleus</keyword>
<evidence type="ECO:0000256" key="6">
    <source>
        <dbReference type="PROSITE-ProRule" id="PRU00027"/>
    </source>
</evidence>
<dbReference type="GO" id="GO:0008270">
    <property type="term" value="F:zinc ion binding"/>
    <property type="evidence" value="ECO:0007669"/>
    <property type="project" value="UniProtKB-KW"/>
</dbReference>
<dbReference type="SUPFAM" id="SSF57667">
    <property type="entry name" value="beta-beta-alpha zinc fingers"/>
    <property type="match status" value="1"/>
</dbReference>
<dbReference type="PANTHER" id="PTHR23215">
    <property type="entry name" value="ZINC FINGER PROTEIN 207"/>
    <property type="match status" value="1"/>
</dbReference>
<dbReference type="InterPro" id="IPR036236">
    <property type="entry name" value="Znf_C2H2_sf"/>
</dbReference>
<evidence type="ECO:0000256" key="5">
    <source>
        <dbReference type="ARBA" id="ARBA00023242"/>
    </source>
</evidence>
<dbReference type="InterPro" id="IPR003656">
    <property type="entry name" value="Znf_BED"/>
</dbReference>
<dbReference type="GO" id="GO:0003677">
    <property type="term" value="F:DNA binding"/>
    <property type="evidence" value="ECO:0007669"/>
    <property type="project" value="InterPro"/>
</dbReference>
<dbReference type="PROSITE" id="PS00028">
    <property type="entry name" value="ZINC_FINGER_C2H2_1"/>
    <property type="match status" value="2"/>
</dbReference>
<dbReference type="Proteomes" id="UP000824469">
    <property type="component" value="Unassembled WGS sequence"/>
</dbReference>
<dbReference type="EMBL" id="JAHRHJ020000003">
    <property type="protein sequence ID" value="KAH9321169.1"/>
    <property type="molecule type" value="Genomic_DNA"/>
</dbReference>
<dbReference type="AlphaFoldDB" id="A0AA38LDQ7"/>
<dbReference type="SMART" id="SM00355">
    <property type="entry name" value="ZnF_C2H2"/>
    <property type="match status" value="2"/>
</dbReference>
<proteinExistence type="predicted"/>
<keyword evidence="3 6" id="KW-0863">Zinc-finger</keyword>
<feature type="non-terminal residue" evidence="8">
    <location>
        <position position="94"/>
    </location>
</feature>
<dbReference type="PROSITE" id="PS50808">
    <property type="entry name" value="ZF_BED"/>
    <property type="match status" value="1"/>
</dbReference>
<accession>A0AA38LDQ7</accession>
<name>A0AA38LDQ7_TAXCH</name>
<keyword evidence="4" id="KW-0862">Zinc</keyword>
<dbReference type="GO" id="GO:0005634">
    <property type="term" value="C:nucleus"/>
    <property type="evidence" value="ECO:0007669"/>
    <property type="project" value="UniProtKB-SubCell"/>
</dbReference>
<feature type="domain" description="BED-type" evidence="7">
    <location>
        <begin position="3"/>
        <end position="62"/>
    </location>
</feature>
<evidence type="ECO:0000256" key="1">
    <source>
        <dbReference type="ARBA" id="ARBA00004123"/>
    </source>
</evidence>
<dbReference type="CDD" id="cd20908">
    <property type="entry name" value="SUF4-like"/>
    <property type="match status" value="1"/>
</dbReference>
<comment type="subcellular location">
    <subcellularLocation>
        <location evidence="1">Nucleus</location>
    </subcellularLocation>
</comment>
<evidence type="ECO:0000313" key="9">
    <source>
        <dbReference type="Proteomes" id="UP000824469"/>
    </source>
</evidence>
<evidence type="ECO:0000313" key="8">
    <source>
        <dbReference type="EMBL" id="KAH9321169.1"/>
    </source>
</evidence>
<reference evidence="8 9" key="1">
    <citation type="journal article" date="2021" name="Nat. Plants">
        <title>The Taxus genome provides insights into paclitaxel biosynthesis.</title>
        <authorList>
            <person name="Xiong X."/>
            <person name="Gou J."/>
            <person name="Liao Q."/>
            <person name="Li Y."/>
            <person name="Zhou Q."/>
            <person name="Bi G."/>
            <person name="Li C."/>
            <person name="Du R."/>
            <person name="Wang X."/>
            <person name="Sun T."/>
            <person name="Guo L."/>
            <person name="Liang H."/>
            <person name="Lu P."/>
            <person name="Wu Y."/>
            <person name="Zhang Z."/>
            <person name="Ro D.K."/>
            <person name="Shang Y."/>
            <person name="Huang S."/>
            <person name="Yan J."/>
        </authorList>
    </citation>
    <scope>NUCLEOTIDE SEQUENCE [LARGE SCALE GENOMIC DNA]</scope>
    <source>
        <strain evidence="8">Ta-2019</strain>
    </source>
</reference>
<dbReference type="InterPro" id="IPR013087">
    <property type="entry name" value="Znf_C2H2_type"/>
</dbReference>
<protein>
    <recommendedName>
        <fullName evidence="7">BED-type domain-containing protein</fullName>
    </recommendedName>
</protein>
<dbReference type="PANTHER" id="PTHR23215:SF0">
    <property type="entry name" value="BUB3-INTERACTING AND GLEBS MOTIF-CONTAINING PROTEIN ZNF207"/>
    <property type="match status" value="1"/>
</dbReference>
<dbReference type="Gene3D" id="3.30.160.60">
    <property type="entry name" value="Classic Zinc Finger"/>
    <property type="match status" value="1"/>
</dbReference>
<evidence type="ECO:0000256" key="2">
    <source>
        <dbReference type="ARBA" id="ARBA00022723"/>
    </source>
</evidence>
<gene>
    <name evidence="8" type="ORF">KI387_015808</name>
</gene>
<dbReference type="OMA" id="CYYYERE"/>
<evidence type="ECO:0000259" key="7">
    <source>
        <dbReference type="PROSITE" id="PS50808"/>
    </source>
</evidence>
<comment type="caution">
    <text evidence="8">The sequence shown here is derived from an EMBL/GenBank/DDBJ whole genome shotgun (WGS) entry which is preliminary data.</text>
</comment>
<dbReference type="GO" id="GO:0006355">
    <property type="term" value="P:regulation of DNA-templated transcription"/>
    <property type="evidence" value="ECO:0007669"/>
    <property type="project" value="TreeGrafter"/>
</dbReference>
<sequence length="94" mass="10785">KKRKAAKVWCYYCEREFDDEKILVQHQKAKHFKCHFCHKKLSTAGGMAIHVLQVHKESITKVPNAKPDRESTEIDIFGMQGIPPEILAAHDGDQ</sequence>
<keyword evidence="9" id="KW-1185">Reference proteome</keyword>
<evidence type="ECO:0000256" key="4">
    <source>
        <dbReference type="ARBA" id="ARBA00022833"/>
    </source>
</evidence>
<keyword evidence="2" id="KW-0479">Metal-binding</keyword>